<sequence length="360" mass="40525">MSETNSVTSGNTVPTTQGTPHKRPRLFYLDLVRALAAIIIVITHFNNPYMIGHSVFAYEPFGIYIGGFGVSLFLIISGAALMYTYGQSEKLDYRRFYYKRFIGIYPMFWIAFILANAFLFLRNGGHIFASAPKWSLIFSVLGVDGLVANTSLPTFYTLGEWFLGFILVFYVVFPLLRYGVKKHPVIIGVIAVILYAVTLYFQPRPFGLSPDLLLTMRLPELLFGMYFIQYIKKVPVAAAIASLLVLVVQEIHPLLRDSLGVTVVGICAFLVIVYAARWLDVQPVRVPVKSVSRYSYPIFLVHHVLIAQVFTIVDSSALSTADGYLLFVVDFMIIMALSIGLFKLEKATIAYVRMMFRKAK</sequence>
<comment type="similarity">
    <text evidence="2">Belongs to the acyltransferase 3 family.</text>
</comment>
<evidence type="ECO:0000256" key="2">
    <source>
        <dbReference type="ARBA" id="ARBA00007400"/>
    </source>
</evidence>
<feature type="transmembrane region" description="Helical" evidence="8">
    <location>
        <begin position="61"/>
        <end position="85"/>
    </location>
</feature>
<evidence type="ECO:0000256" key="1">
    <source>
        <dbReference type="ARBA" id="ARBA00004651"/>
    </source>
</evidence>
<comment type="subcellular location">
    <subcellularLocation>
        <location evidence="1">Cell membrane</location>
        <topology evidence="1">Multi-pass membrane protein</topology>
    </subcellularLocation>
</comment>
<keyword evidence="5 8" id="KW-1133">Transmembrane helix</keyword>
<feature type="compositionally biased region" description="Polar residues" evidence="7">
    <location>
        <begin position="1"/>
        <end position="19"/>
    </location>
</feature>
<gene>
    <name evidence="10" type="ORF">BMERY_1864</name>
</gene>
<evidence type="ECO:0000313" key="11">
    <source>
        <dbReference type="Proteomes" id="UP000029060"/>
    </source>
</evidence>
<name>A0A087BHU4_9BIFI</name>
<dbReference type="RefSeq" id="WP_033523043.1">
    <property type="nucleotide sequence ID" value="NZ_JGZC01000005.1"/>
</dbReference>
<feature type="transmembrane region" description="Helical" evidence="8">
    <location>
        <begin position="185"/>
        <end position="203"/>
    </location>
</feature>
<keyword evidence="6 8" id="KW-0472">Membrane</keyword>
<evidence type="ECO:0000256" key="7">
    <source>
        <dbReference type="SAM" id="MobiDB-lite"/>
    </source>
</evidence>
<keyword evidence="3" id="KW-1003">Cell membrane</keyword>
<dbReference type="OrthoDB" id="9796461at2"/>
<dbReference type="EMBL" id="JGZC01000005">
    <property type="protein sequence ID" value="KFI70594.1"/>
    <property type="molecule type" value="Genomic_DNA"/>
</dbReference>
<feature type="transmembrane region" description="Helical" evidence="8">
    <location>
        <begin position="155"/>
        <end position="173"/>
    </location>
</feature>
<dbReference type="PANTHER" id="PTHR40074:SF2">
    <property type="entry name" value="O-ACETYLTRANSFERASE WECH"/>
    <property type="match status" value="1"/>
</dbReference>
<organism evidence="10 11">
    <name type="scientific">Bifidobacterium merycicum</name>
    <dbReference type="NCBI Taxonomy" id="78345"/>
    <lineage>
        <taxon>Bacteria</taxon>
        <taxon>Bacillati</taxon>
        <taxon>Actinomycetota</taxon>
        <taxon>Actinomycetes</taxon>
        <taxon>Bifidobacteriales</taxon>
        <taxon>Bifidobacteriaceae</taxon>
        <taxon>Bifidobacterium</taxon>
    </lineage>
</organism>
<evidence type="ECO:0000256" key="5">
    <source>
        <dbReference type="ARBA" id="ARBA00022989"/>
    </source>
</evidence>
<comment type="caution">
    <text evidence="10">The sequence shown here is derived from an EMBL/GenBank/DDBJ whole genome shotgun (WGS) entry which is preliminary data.</text>
</comment>
<feature type="transmembrane region" description="Helical" evidence="8">
    <location>
        <begin position="26"/>
        <end position="45"/>
    </location>
</feature>
<dbReference type="PANTHER" id="PTHR40074">
    <property type="entry name" value="O-ACETYLTRANSFERASE WECH"/>
    <property type="match status" value="1"/>
</dbReference>
<feature type="domain" description="Acyltransferase 3" evidence="9">
    <location>
        <begin position="28"/>
        <end position="339"/>
    </location>
</feature>
<dbReference type="GO" id="GO:0005886">
    <property type="term" value="C:plasma membrane"/>
    <property type="evidence" value="ECO:0007669"/>
    <property type="project" value="UniProtKB-SubCell"/>
</dbReference>
<dbReference type="GO" id="GO:0016413">
    <property type="term" value="F:O-acetyltransferase activity"/>
    <property type="evidence" value="ECO:0007669"/>
    <property type="project" value="TreeGrafter"/>
</dbReference>
<evidence type="ECO:0000256" key="8">
    <source>
        <dbReference type="SAM" id="Phobius"/>
    </source>
</evidence>
<feature type="transmembrane region" description="Helical" evidence="8">
    <location>
        <begin position="97"/>
        <end position="121"/>
    </location>
</feature>
<dbReference type="STRING" id="78345.BMERY_1864"/>
<keyword evidence="11" id="KW-1185">Reference proteome</keyword>
<dbReference type="AlphaFoldDB" id="A0A087BHU4"/>
<accession>A0A087BHU4</accession>
<evidence type="ECO:0000313" key="10">
    <source>
        <dbReference type="EMBL" id="KFI70594.1"/>
    </source>
</evidence>
<dbReference type="Pfam" id="PF01757">
    <property type="entry name" value="Acyl_transf_3"/>
    <property type="match status" value="1"/>
</dbReference>
<feature type="region of interest" description="Disordered" evidence="7">
    <location>
        <begin position="1"/>
        <end position="20"/>
    </location>
</feature>
<feature type="transmembrane region" description="Helical" evidence="8">
    <location>
        <begin position="325"/>
        <end position="344"/>
    </location>
</feature>
<dbReference type="GO" id="GO:0009246">
    <property type="term" value="P:enterobacterial common antigen biosynthetic process"/>
    <property type="evidence" value="ECO:0007669"/>
    <property type="project" value="TreeGrafter"/>
</dbReference>
<evidence type="ECO:0000256" key="4">
    <source>
        <dbReference type="ARBA" id="ARBA00022692"/>
    </source>
</evidence>
<protein>
    <recommendedName>
        <fullName evidence="9">Acyltransferase 3 domain-containing protein</fullName>
    </recommendedName>
</protein>
<evidence type="ECO:0000259" key="9">
    <source>
        <dbReference type="Pfam" id="PF01757"/>
    </source>
</evidence>
<dbReference type="InterPro" id="IPR002656">
    <property type="entry name" value="Acyl_transf_3_dom"/>
</dbReference>
<keyword evidence="4 8" id="KW-0812">Transmembrane</keyword>
<dbReference type="Proteomes" id="UP000029060">
    <property type="component" value="Unassembled WGS sequence"/>
</dbReference>
<feature type="transmembrane region" description="Helical" evidence="8">
    <location>
        <begin position="223"/>
        <end position="247"/>
    </location>
</feature>
<dbReference type="eggNOG" id="COG1835">
    <property type="taxonomic scope" value="Bacteria"/>
</dbReference>
<evidence type="ECO:0000256" key="3">
    <source>
        <dbReference type="ARBA" id="ARBA00022475"/>
    </source>
</evidence>
<feature type="transmembrane region" description="Helical" evidence="8">
    <location>
        <begin position="259"/>
        <end position="279"/>
    </location>
</feature>
<evidence type="ECO:0000256" key="6">
    <source>
        <dbReference type="ARBA" id="ARBA00023136"/>
    </source>
</evidence>
<proteinExistence type="inferred from homology"/>
<reference evidence="10 11" key="1">
    <citation type="submission" date="2014-03" db="EMBL/GenBank/DDBJ databases">
        <title>Genomics of Bifidobacteria.</title>
        <authorList>
            <person name="Ventura M."/>
            <person name="Milani C."/>
            <person name="Lugli G.A."/>
        </authorList>
    </citation>
    <scope>NUCLEOTIDE SEQUENCE [LARGE SCALE GENOMIC DNA]</scope>
    <source>
        <strain evidence="10 11">LMG 11341</strain>
    </source>
</reference>